<keyword evidence="2" id="KW-1185">Reference proteome</keyword>
<organism evidence="1 2">
    <name type="scientific">Polyplosphaeria fusca</name>
    <dbReference type="NCBI Taxonomy" id="682080"/>
    <lineage>
        <taxon>Eukaryota</taxon>
        <taxon>Fungi</taxon>
        <taxon>Dikarya</taxon>
        <taxon>Ascomycota</taxon>
        <taxon>Pezizomycotina</taxon>
        <taxon>Dothideomycetes</taxon>
        <taxon>Pleosporomycetidae</taxon>
        <taxon>Pleosporales</taxon>
        <taxon>Tetraplosphaeriaceae</taxon>
        <taxon>Polyplosphaeria</taxon>
    </lineage>
</organism>
<reference evidence="1" key="1">
    <citation type="journal article" date="2020" name="Stud. Mycol.">
        <title>101 Dothideomycetes genomes: a test case for predicting lifestyles and emergence of pathogens.</title>
        <authorList>
            <person name="Haridas S."/>
            <person name="Albert R."/>
            <person name="Binder M."/>
            <person name="Bloem J."/>
            <person name="Labutti K."/>
            <person name="Salamov A."/>
            <person name="Andreopoulos B."/>
            <person name="Baker S."/>
            <person name="Barry K."/>
            <person name="Bills G."/>
            <person name="Bluhm B."/>
            <person name="Cannon C."/>
            <person name="Castanera R."/>
            <person name="Culley D."/>
            <person name="Daum C."/>
            <person name="Ezra D."/>
            <person name="Gonzalez J."/>
            <person name="Henrissat B."/>
            <person name="Kuo A."/>
            <person name="Liang C."/>
            <person name="Lipzen A."/>
            <person name="Lutzoni F."/>
            <person name="Magnuson J."/>
            <person name="Mondo S."/>
            <person name="Nolan M."/>
            <person name="Ohm R."/>
            <person name="Pangilinan J."/>
            <person name="Park H.-J."/>
            <person name="Ramirez L."/>
            <person name="Alfaro M."/>
            <person name="Sun H."/>
            <person name="Tritt A."/>
            <person name="Yoshinaga Y."/>
            <person name="Zwiers L.-H."/>
            <person name="Turgeon B."/>
            <person name="Goodwin S."/>
            <person name="Spatafora J."/>
            <person name="Crous P."/>
            <person name="Grigoriev I."/>
        </authorList>
    </citation>
    <scope>NUCLEOTIDE SEQUENCE</scope>
    <source>
        <strain evidence="1">CBS 125425</strain>
    </source>
</reference>
<sequence>MPNFEDLEDDILFIILGYLSADRFGCLQRLHLVSKRFKHFASSILFKNLVLADAGDCDDRTTWLIERILDTDDDFCRYPRHLEIASFQGDDHSTCLNSSILIVVLHRLLSLHQFSWNVNTAIHPQILDTLQSCWPASELALRTTLFDIAPLRSNMLRRLDVSVAFRDDGELGYLSAFGALKDALIQSKTLRSLCIRTHKDPYINHLRLSYRGPLNLPFHAGERLPPLDDINIKSSEYDFSNEQCAFLLECVNWSRVRRLGLGQRCPNVLLEILTGSLPNLEFLELLSFSPHNRSIVVTFILSLFSLAELIIHVPGDIFKEFASANELLSHLNTHLRKLSIQGLDEHAVLNYSYFVPALLPELDNLASCCTSLESLDIGLPLKRSFPQVGTYRDYRFPKSKHRYPWTSKIGTYIWPHQYKEHLCQFLLRHLTISVRVHLDDYRSLSSCTHAFAPGLIGELWEAFFERNVASPITTITMRFWCWNDGGLSHNRSRGPSTRTQISYTGYDFEGACKVAVHGNIDTPTLRSEKHGAPMPGYEIQYWQEYESTPTFRPTERTWAKLIPKS</sequence>
<gene>
    <name evidence="1" type="ORF">EJ04DRAFT_158287</name>
</gene>
<evidence type="ECO:0000313" key="2">
    <source>
        <dbReference type="Proteomes" id="UP000799444"/>
    </source>
</evidence>
<proteinExistence type="predicted"/>
<dbReference type="Proteomes" id="UP000799444">
    <property type="component" value="Unassembled WGS sequence"/>
</dbReference>
<name>A0A9P4UW78_9PLEO</name>
<evidence type="ECO:0008006" key="3">
    <source>
        <dbReference type="Google" id="ProtNLM"/>
    </source>
</evidence>
<dbReference type="EMBL" id="ML996378">
    <property type="protein sequence ID" value="KAF2726870.1"/>
    <property type="molecule type" value="Genomic_DNA"/>
</dbReference>
<accession>A0A9P4UW78</accession>
<dbReference type="AlphaFoldDB" id="A0A9P4UW78"/>
<dbReference type="OrthoDB" id="3556572at2759"/>
<protein>
    <recommendedName>
        <fullName evidence="3">F-box domain-containing protein</fullName>
    </recommendedName>
</protein>
<comment type="caution">
    <text evidence="1">The sequence shown here is derived from an EMBL/GenBank/DDBJ whole genome shotgun (WGS) entry which is preliminary data.</text>
</comment>
<evidence type="ECO:0000313" key="1">
    <source>
        <dbReference type="EMBL" id="KAF2726870.1"/>
    </source>
</evidence>